<comment type="caution">
    <text evidence="1">The sequence shown here is derived from an EMBL/GenBank/DDBJ whole genome shotgun (WGS) entry which is preliminary data.</text>
</comment>
<dbReference type="AlphaFoldDB" id="A0A101LY24"/>
<proteinExistence type="predicted"/>
<evidence type="ECO:0000313" key="1">
    <source>
        <dbReference type="EMBL" id="KUM47308.1"/>
    </source>
</evidence>
<dbReference type="EMBL" id="LKAM01000007">
    <property type="protein sequence ID" value="KUM47308.1"/>
    <property type="molecule type" value="Genomic_DNA"/>
</dbReference>
<geneLocation type="mitochondrion" evidence="1"/>
<reference evidence="1" key="1">
    <citation type="journal article" date="2015" name="Genome Biol. Evol.">
        <title>Organellar Genomes of White Spruce (Picea glauca): Assembly and Annotation.</title>
        <authorList>
            <person name="Jackman S.D."/>
            <person name="Warren R.L."/>
            <person name="Gibb E.A."/>
            <person name="Vandervalk B.P."/>
            <person name="Mohamadi H."/>
            <person name="Chu J."/>
            <person name="Raymond A."/>
            <person name="Pleasance S."/>
            <person name="Coope R."/>
            <person name="Wildung M.R."/>
            <person name="Ritland C.E."/>
            <person name="Bousquet J."/>
            <person name="Jones S.J."/>
            <person name="Bohlmann J."/>
            <person name="Birol I."/>
        </authorList>
    </citation>
    <scope>NUCLEOTIDE SEQUENCE [LARGE SCALE GENOMIC DNA]</scope>
    <source>
        <tissue evidence="1">Flushing bud</tissue>
    </source>
</reference>
<protein>
    <submittedName>
        <fullName evidence="1">Uncharacterized protein</fullName>
    </submittedName>
</protein>
<name>A0A101LY24_PICGL</name>
<sequence>MGASLYGWKINASKITYIYGWGCASSPYSRARLTLPWHSQVS</sequence>
<accession>A0A101LY24</accession>
<keyword evidence="1" id="KW-0496">Mitochondrion</keyword>
<organism evidence="1">
    <name type="scientific">Picea glauca</name>
    <name type="common">White spruce</name>
    <name type="synonym">Pinus glauca</name>
    <dbReference type="NCBI Taxonomy" id="3330"/>
    <lineage>
        <taxon>Eukaryota</taxon>
        <taxon>Viridiplantae</taxon>
        <taxon>Streptophyta</taxon>
        <taxon>Embryophyta</taxon>
        <taxon>Tracheophyta</taxon>
        <taxon>Spermatophyta</taxon>
        <taxon>Pinopsida</taxon>
        <taxon>Pinidae</taxon>
        <taxon>Conifers I</taxon>
        <taxon>Pinales</taxon>
        <taxon>Pinaceae</taxon>
        <taxon>Picea</taxon>
    </lineage>
</organism>
<gene>
    <name evidence="1" type="ORF">ABT39_MTgene5493</name>
</gene>